<keyword evidence="3" id="KW-1185">Reference proteome</keyword>
<dbReference type="AlphaFoldDB" id="A0A4U8YRU5"/>
<dbReference type="Pfam" id="PF00656">
    <property type="entry name" value="Peptidase_C14"/>
    <property type="match status" value="1"/>
</dbReference>
<dbReference type="PANTHER" id="PTHR22576:SF37">
    <property type="entry name" value="MUCOSA-ASSOCIATED LYMPHOID TISSUE LYMPHOMA TRANSLOCATION PROTEIN 1"/>
    <property type="match status" value="1"/>
</dbReference>
<name>A0A4U8YRU5_9BACT</name>
<dbReference type="GO" id="GO:0006508">
    <property type="term" value="P:proteolysis"/>
    <property type="evidence" value="ECO:0007669"/>
    <property type="project" value="InterPro"/>
</dbReference>
<sequence length="466" mass="52058">MNKTKSVSCLLFISIIFLLSGCMKVNLASLPPIPPESSLPTRSDFSLYVDSVEINSADPVDQDKIETNFKHYLNQARYFSDVLDYTEVDPSRGEKSLIIRTVITPKESHHFNWWLSWPAIYPMPLYWPFQPKKGEASVSISSHVYDHTGKRVAQFDADDSQPFSVTFYGFFRNGKAVSALRSCYKSAFEKITNQLTTDKRIIALTQPPQRPHQPVAPLKPEGNEPPVVPAINFGTYHALVIGIDNYPNLTHLKTAINDARVVSDILRRKYGFDVTFLKNPGRSDIITALGNLRNKLTRQDNLLIYYAGHGWLDNKADEGYWLPADATLNDESNWISNSTITASIRANEAKHVLVVADSCYSGKLTRAIHINRKIPGYFNRLCKQKARIAMASGGLEPVEDSGSNGHSVFAAAFINALKANNTVIEGTEVFSQLRRTVILNADQTPEYGDIRKAGHDGGDFLFISQN</sequence>
<dbReference type="RefSeq" id="WP_180140108.1">
    <property type="nucleotide sequence ID" value="NZ_CAADHO010000003.1"/>
</dbReference>
<dbReference type="PANTHER" id="PTHR22576">
    <property type="entry name" value="MUCOSA ASSOCIATED LYMPHOID TISSUE LYMPHOMA TRANSLOCATION PROTEIN 1/PARACASPASE"/>
    <property type="match status" value="1"/>
</dbReference>
<dbReference type="PROSITE" id="PS51257">
    <property type="entry name" value="PROKAR_LIPOPROTEIN"/>
    <property type="match status" value="1"/>
</dbReference>
<accession>A0A4U8YRU5</accession>
<dbReference type="SUPFAM" id="SSF52129">
    <property type="entry name" value="Caspase-like"/>
    <property type="match status" value="1"/>
</dbReference>
<reference evidence="2 3" key="1">
    <citation type="submission" date="2019-03" db="EMBL/GenBank/DDBJ databases">
        <authorList>
            <person name="Nijsse B."/>
        </authorList>
    </citation>
    <scope>NUCLEOTIDE SEQUENCE [LARGE SCALE GENOMIC DNA]</scope>
    <source>
        <strain evidence="2">Desulfoluna butyratoxydans MSL71</strain>
    </source>
</reference>
<evidence type="ECO:0000313" key="2">
    <source>
        <dbReference type="EMBL" id="VFQ44522.1"/>
    </source>
</evidence>
<dbReference type="EMBL" id="CAADHO010000003">
    <property type="protein sequence ID" value="VFQ44522.1"/>
    <property type="molecule type" value="Genomic_DNA"/>
</dbReference>
<protein>
    <submittedName>
        <fullName evidence="2">Caspase domain</fullName>
    </submittedName>
</protein>
<dbReference type="InterPro" id="IPR052039">
    <property type="entry name" value="Caspase-related_regulators"/>
</dbReference>
<dbReference type="Proteomes" id="UP000507962">
    <property type="component" value="Unassembled WGS sequence"/>
</dbReference>
<evidence type="ECO:0000259" key="1">
    <source>
        <dbReference type="Pfam" id="PF00656"/>
    </source>
</evidence>
<dbReference type="InterPro" id="IPR011600">
    <property type="entry name" value="Pept_C14_caspase"/>
</dbReference>
<proteinExistence type="predicted"/>
<feature type="domain" description="Peptidase C14 caspase" evidence="1">
    <location>
        <begin position="237"/>
        <end position="446"/>
    </location>
</feature>
<evidence type="ECO:0000313" key="3">
    <source>
        <dbReference type="Proteomes" id="UP000507962"/>
    </source>
</evidence>
<organism evidence="2 3">
    <name type="scientific">Desulfoluna butyratoxydans</name>
    <dbReference type="NCBI Taxonomy" id="231438"/>
    <lineage>
        <taxon>Bacteria</taxon>
        <taxon>Pseudomonadati</taxon>
        <taxon>Thermodesulfobacteriota</taxon>
        <taxon>Desulfobacteria</taxon>
        <taxon>Desulfobacterales</taxon>
        <taxon>Desulfolunaceae</taxon>
        <taxon>Desulfoluna</taxon>
    </lineage>
</organism>
<dbReference type="InterPro" id="IPR029030">
    <property type="entry name" value="Caspase-like_dom_sf"/>
</dbReference>
<dbReference type="Gene3D" id="3.40.50.1460">
    <property type="match status" value="1"/>
</dbReference>
<dbReference type="GO" id="GO:0004197">
    <property type="term" value="F:cysteine-type endopeptidase activity"/>
    <property type="evidence" value="ECO:0007669"/>
    <property type="project" value="InterPro"/>
</dbReference>
<gene>
    <name evidence="2" type="ORF">MSL71_21710</name>
</gene>